<reference evidence="2 3" key="1">
    <citation type="submission" date="2020-08" db="EMBL/GenBank/DDBJ databases">
        <title>Genomic Encyclopedia of Type Strains, Phase IV (KMG-IV): sequencing the most valuable type-strain genomes for metagenomic binning, comparative biology and taxonomic classification.</title>
        <authorList>
            <person name="Goeker M."/>
        </authorList>
    </citation>
    <scope>NUCLEOTIDE SEQUENCE [LARGE SCALE GENOMIC DNA]</scope>
    <source>
        <strain evidence="2 3">DSM 45385</strain>
    </source>
</reference>
<evidence type="ECO:0000313" key="3">
    <source>
        <dbReference type="Proteomes" id="UP000568380"/>
    </source>
</evidence>
<keyword evidence="3" id="KW-1185">Reference proteome</keyword>
<feature type="transmembrane region" description="Helical" evidence="1">
    <location>
        <begin position="16"/>
        <end position="37"/>
    </location>
</feature>
<organism evidence="2 3">
    <name type="scientific">Nonomuraea endophytica</name>
    <dbReference type="NCBI Taxonomy" id="714136"/>
    <lineage>
        <taxon>Bacteria</taxon>
        <taxon>Bacillati</taxon>
        <taxon>Actinomycetota</taxon>
        <taxon>Actinomycetes</taxon>
        <taxon>Streptosporangiales</taxon>
        <taxon>Streptosporangiaceae</taxon>
        <taxon>Nonomuraea</taxon>
    </lineage>
</organism>
<dbReference type="RefSeq" id="WP_184963631.1">
    <property type="nucleotide sequence ID" value="NZ_JACHIN010000005.1"/>
</dbReference>
<keyword evidence="1" id="KW-0812">Transmembrane</keyword>
<evidence type="ECO:0000256" key="1">
    <source>
        <dbReference type="SAM" id="Phobius"/>
    </source>
</evidence>
<name>A0A7W8EGR9_9ACTN</name>
<feature type="transmembrane region" description="Helical" evidence="1">
    <location>
        <begin position="46"/>
        <end position="75"/>
    </location>
</feature>
<keyword evidence="1" id="KW-1133">Transmembrane helix</keyword>
<gene>
    <name evidence="2" type="ORF">HNR40_004172</name>
</gene>
<accession>A0A7W8EGR9</accession>
<dbReference type="EMBL" id="JACHIN010000005">
    <property type="protein sequence ID" value="MBB5078686.1"/>
    <property type="molecule type" value="Genomic_DNA"/>
</dbReference>
<dbReference type="Proteomes" id="UP000568380">
    <property type="component" value="Unassembled WGS sequence"/>
</dbReference>
<proteinExistence type="predicted"/>
<sequence>MTTVILLTTASPEGVAAARGLLSLLAIASVWAMLFAVRQVAKAVSFLLRIVLVLIAAVALGALAVVLLAQVALALGP</sequence>
<dbReference type="AlphaFoldDB" id="A0A7W8EGR9"/>
<protein>
    <submittedName>
        <fullName evidence="2">Uncharacterized protein</fullName>
    </submittedName>
</protein>
<comment type="caution">
    <text evidence="2">The sequence shown here is derived from an EMBL/GenBank/DDBJ whole genome shotgun (WGS) entry which is preliminary data.</text>
</comment>
<evidence type="ECO:0000313" key="2">
    <source>
        <dbReference type="EMBL" id="MBB5078686.1"/>
    </source>
</evidence>
<keyword evidence="1" id="KW-0472">Membrane</keyword>